<evidence type="ECO:0000259" key="2">
    <source>
        <dbReference type="Pfam" id="PF13231"/>
    </source>
</evidence>
<protein>
    <recommendedName>
        <fullName evidence="2">Glycosyltransferase RgtA/B/C/D-like domain-containing protein</fullName>
    </recommendedName>
</protein>
<dbReference type="Proteomes" id="UP000289200">
    <property type="component" value="Unassembled WGS sequence"/>
</dbReference>
<evidence type="ECO:0000313" key="4">
    <source>
        <dbReference type="EMBL" id="VCU11381.1"/>
    </source>
</evidence>
<dbReference type="EMBL" id="WNKV01000007">
    <property type="protein sequence ID" value="MTW16751.1"/>
    <property type="molecule type" value="Genomic_DNA"/>
</dbReference>
<feature type="transmembrane region" description="Helical" evidence="1">
    <location>
        <begin position="250"/>
        <end position="271"/>
    </location>
</feature>
<feature type="transmembrane region" description="Helical" evidence="1">
    <location>
        <begin position="72"/>
        <end position="98"/>
    </location>
</feature>
<feature type="transmembrane region" description="Helical" evidence="1">
    <location>
        <begin position="110"/>
        <end position="128"/>
    </location>
</feature>
<comment type="caution">
    <text evidence="4">The sequence shown here is derived from an EMBL/GenBank/DDBJ whole genome shotgun (WGS) entry which is preliminary data.</text>
</comment>
<dbReference type="RefSeq" id="WP_129611357.1">
    <property type="nucleotide sequence ID" value="NZ_UWOC01000197.1"/>
</dbReference>
<dbReference type="Pfam" id="PF13231">
    <property type="entry name" value="PMT_2"/>
    <property type="match status" value="1"/>
</dbReference>
<name>A0A3S5CYR1_9BRAD</name>
<keyword evidence="5" id="KW-1185">Reference proteome</keyword>
<keyword evidence="1" id="KW-0472">Membrane</keyword>
<reference evidence="4" key="2">
    <citation type="submission" date="2018-10" db="EMBL/GenBank/DDBJ databases">
        <authorList>
            <person name="Peiro R."/>
            <person name="Begona"/>
            <person name="Cbmso G."/>
            <person name="Lopez M."/>
            <person name="Gonzalez S."/>
            <person name="Sacristan E."/>
            <person name="Castillo E."/>
        </authorList>
    </citation>
    <scope>NUCLEOTIDE SEQUENCE</scope>
    <source>
        <strain evidence="4">Rhod_genome</strain>
    </source>
</reference>
<evidence type="ECO:0000313" key="3">
    <source>
        <dbReference type="EMBL" id="MTW16751.1"/>
    </source>
</evidence>
<feature type="transmembrane region" description="Helical" evidence="1">
    <location>
        <begin position="354"/>
        <end position="374"/>
    </location>
</feature>
<organism evidence="4 5">
    <name type="scientific">Rhodoplanes serenus</name>
    <dbReference type="NCBI Taxonomy" id="200615"/>
    <lineage>
        <taxon>Bacteria</taxon>
        <taxon>Pseudomonadati</taxon>
        <taxon>Pseudomonadota</taxon>
        <taxon>Alphaproteobacteria</taxon>
        <taxon>Hyphomicrobiales</taxon>
        <taxon>Nitrobacteraceae</taxon>
        <taxon>Rhodoplanes</taxon>
    </lineage>
</organism>
<reference evidence="5" key="1">
    <citation type="submission" date="2018-10" db="EMBL/GenBank/DDBJ databases">
        <authorList>
            <person name="Peiro R."/>
            <person name="Begona"/>
            <person name="Cbmso G."/>
            <person name="Lopez M."/>
            <person name="Gonzalez S."/>
            <person name="Sacristan E."/>
            <person name="Castillo E."/>
        </authorList>
    </citation>
    <scope>NUCLEOTIDE SEQUENCE [LARGE SCALE GENOMIC DNA]</scope>
</reference>
<keyword evidence="1" id="KW-0812">Transmembrane</keyword>
<feature type="transmembrane region" description="Helical" evidence="1">
    <location>
        <begin position="324"/>
        <end position="342"/>
    </location>
</feature>
<gene>
    <name evidence="3" type="ORF">GJ689_11105</name>
    <name evidence="4" type="ORF">RHODGE_RHODGE_04592</name>
</gene>
<evidence type="ECO:0000256" key="1">
    <source>
        <dbReference type="SAM" id="Phobius"/>
    </source>
</evidence>
<feature type="transmembrane region" description="Helical" evidence="1">
    <location>
        <begin position="292"/>
        <end position="312"/>
    </location>
</feature>
<evidence type="ECO:0000313" key="5">
    <source>
        <dbReference type="Proteomes" id="UP000289200"/>
    </source>
</evidence>
<sequence length="501" mass="53596">MLHVSLFVELVRANPRLVVLAAALVQALLWWLVPTLFYAAPPGNLPLIIAVGHEFQLGSFWGPPLASWLAEIAFVIAGAPGVYLLSQVCVVLTWWGVFTLGRVIVGPQHAAFAVLLMVGVVVLTVPTPDFGPPILAMPLTVFVLRHYWRVIGEGRRSAWYVLAVGLSLLLLTTYAGLILLAAVAVFTVASRRGREMLLGIEPWVALFLIAVIVFPHLLWVDLSGIWEVWAARRGDAAATAVDIVTELGRLLGGLVLAHAGALVLIAIAVGFRPPREKAPTFVRKPVTALERRFVLFFATALPLAAVLAGAVVGDHGPIGGLGPYVVLSGLALVVLAGNTVVLQRQGLTSAAWSVLLVAPPVIAAAAVAVLPFVVTTDVPIAQPANAIGRFFGETFERRTGKPLAIVAGEPRLASLVAIAAPSRPSFYVDAAPERTPWVTPEELRRRGVLVVWPAADTSTTVPPDIKARFPDLVAEVPRTFVRPIQGRLPLVRIGWGMLRPQ</sequence>
<dbReference type="EMBL" id="UWOC01000197">
    <property type="protein sequence ID" value="VCU11381.1"/>
    <property type="molecule type" value="Genomic_DNA"/>
</dbReference>
<feature type="transmembrane region" description="Helical" evidence="1">
    <location>
        <begin position="200"/>
        <end position="219"/>
    </location>
</feature>
<dbReference type="OrthoDB" id="7955969at2"/>
<accession>A0A3S5CYR1</accession>
<feature type="domain" description="Glycosyltransferase RgtA/B/C/D-like" evidence="2">
    <location>
        <begin position="63"/>
        <end position="219"/>
    </location>
</feature>
<keyword evidence="1" id="KW-1133">Transmembrane helix</keyword>
<dbReference type="AlphaFoldDB" id="A0A3S5CYR1"/>
<proteinExistence type="predicted"/>
<dbReference type="Proteomes" id="UP000438991">
    <property type="component" value="Unassembled WGS sequence"/>
</dbReference>
<evidence type="ECO:0000313" key="6">
    <source>
        <dbReference type="Proteomes" id="UP000438991"/>
    </source>
</evidence>
<dbReference type="InterPro" id="IPR038731">
    <property type="entry name" value="RgtA/B/C-like"/>
</dbReference>
<feature type="transmembrane region" description="Helical" evidence="1">
    <location>
        <begin position="158"/>
        <end position="188"/>
    </location>
</feature>
<reference evidence="3 6" key="3">
    <citation type="submission" date="2019-11" db="EMBL/GenBank/DDBJ databases">
        <title>Whole-genome sequence of Rhodoplanes serenus DSM 18633, type strain.</title>
        <authorList>
            <person name="Kyndt J.A."/>
            <person name="Meyer T.E."/>
        </authorList>
    </citation>
    <scope>NUCLEOTIDE SEQUENCE [LARGE SCALE GENOMIC DNA]</scope>
    <source>
        <strain evidence="3 6">DSM 18633</strain>
    </source>
</reference>